<dbReference type="STRING" id="1965070.A0A3S3PUB2"/>
<reference evidence="9 11" key="1">
    <citation type="journal article" date="2018" name="Gigascience">
        <title>Genomes of trombidid mites reveal novel predicted allergens and laterally-transferred genes associated with secondary metabolism.</title>
        <authorList>
            <person name="Dong X."/>
            <person name="Chaisiri K."/>
            <person name="Xia D."/>
            <person name="Armstrong S.D."/>
            <person name="Fang Y."/>
            <person name="Donnelly M.J."/>
            <person name="Kadowaki T."/>
            <person name="McGarry J.W."/>
            <person name="Darby A.C."/>
            <person name="Makepeace B.L."/>
        </authorList>
    </citation>
    <scope>NUCLEOTIDE SEQUENCE [LARGE SCALE GENOMIC DNA]</scope>
    <source>
        <strain evidence="9">UoL-WK</strain>
    </source>
</reference>
<keyword evidence="3" id="KW-0547">Nucleotide-binding</keyword>
<reference evidence="9" key="2">
    <citation type="submission" date="2018-11" db="EMBL/GenBank/DDBJ databases">
        <title>Trombidioid mite genomics.</title>
        <authorList>
            <person name="Dong X."/>
        </authorList>
    </citation>
    <scope>NUCLEOTIDE SEQUENCE</scope>
    <source>
        <strain evidence="9">UoL-WK</strain>
    </source>
</reference>
<evidence type="ECO:0000259" key="8">
    <source>
        <dbReference type="Pfam" id="PF00501"/>
    </source>
</evidence>
<evidence type="ECO:0000256" key="7">
    <source>
        <dbReference type="ARBA" id="ARBA00048666"/>
    </source>
</evidence>
<dbReference type="Gene3D" id="3.40.50.12780">
    <property type="entry name" value="N-terminal domain of ligase-like"/>
    <property type="match status" value="1"/>
</dbReference>
<dbReference type="EMBL" id="NCKU01003042">
    <property type="protein sequence ID" value="RWS08302.1"/>
    <property type="molecule type" value="Genomic_DNA"/>
</dbReference>
<dbReference type="InterPro" id="IPR042099">
    <property type="entry name" value="ANL_N_sf"/>
</dbReference>
<organism evidence="9 11">
    <name type="scientific">Dinothrombium tinctorium</name>
    <dbReference type="NCBI Taxonomy" id="1965070"/>
    <lineage>
        <taxon>Eukaryota</taxon>
        <taxon>Metazoa</taxon>
        <taxon>Ecdysozoa</taxon>
        <taxon>Arthropoda</taxon>
        <taxon>Chelicerata</taxon>
        <taxon>Arachnida</taxon>
        <taxon>Acari</taxon>
        <taxon>Acariformes</taxon>
        <taxon>Trombidiformes</taxon>
        <taxon>Prostigmata</taxon>
        <taxon>Anystina</taxon>
        <taxon>Parasitengona</taxon>
        <taxon>Trombidioidea</taxon>
        <taxon>Trombidiidae</taxon>
        <taxon>Dinothrombium</taxon>
    </lineage>
</organism>
<evidence type="ECO:0000313" key="11">
    <source>
        <dbReference type="Proteomes" id="UP000285301"/>
    </source>
</evidence>
<feature type="domain" description="AMP-dependent synthetase/ligase" evidence="8">
    <location>
        <begin position="26"/>
        <end position="314"/>
    </location>
</feature>
<dbReference type="InterPro" id="IPR020845">
    <property type="entry name" value="AMP-binding_CS"/>
</dbReference>
<dbReference type="AlphaFoldDB" id="A0A3S3PUB2"/>
<dbReference type="PANTHER" id="PTHR43107">
    <property type="entry name" value="LONG-CHAIN FATTY ACID TRANSPORT PROTEIN"/>
    <property type="match status" value="1"/>
</dbReference>
<dbReference type="Pfam" id="PF00501">
    <property type="entry name" value="AMP-binding"/>
    <property type="match status" value="1"/>
</dbReference>
<accession>A0A3S3PUB2</accession>
<evidence type="ECO:0000256" key="6">
    <source>
        <dbReference type="ARBA" id="ARBA00041297"/>
    </source>
</evidence>
<protein>
    <recommendedName>
        <fullName evidence="6">Long-chain-fatty-acid--CoA ligase</fullName>
    </recommendedName>
</protein>
<evidence type="ECO:0000256" key="5">
    <source>
        <dbReference type="ARBA" id="ARBA00036527"/>
    </source>
</evidence>
<dbReference type="GO" id="GO:0005886">
    <property type="term" value="C:plasma membrane"/>
    <property type="evidence" value="ECO:0007669"/>
    <property type="project" value="TreeGrafter"/>
</dbReference>
<feature type="non-terminal residue" evidence="9">
    <location>
        <position position="1"/>
    </location>
</feature>
<dbReference type="InterPro" id="IPR000873">
    <property type="entry name" value="AMP-dep_synth/lig_dom"/>
</dbReference>
<dbReference type="Proteomes" id="UP000285301">
    <property type="component" value="Unassembled WGS sequence"/>
</dbReference>
<dbReference type="SUPFAM" id="SSF56801">
    <property type="entry name" value="Acetyl-CoA synthetase-like"/>
    <property type="match status" value="1"/>
</dbReference>
<dbReference type="EMBL" id="NCKU01002723">
    <property type="protein sequence ID" value="RWS08932.1"/>
    <property type="molecule type" value="Genomic_DNA"/>
</dbReference>
<comment type="similarity">
    <text evidence="1">Belongs to the ATP-dependent AMP-binding enzyme family.</text>
</comment>
<evidence type="ECO:0000313" key="10">
    <source>
        <dbReference type="EMBL" id="RWS08932.1"/>
    </source>
</evidence>
<evidence type="ECO:0000256" key="3">
    <source>
        <dbReference type="ARBA" id="ARBA00022741"/>
    </source>
</evidence>
<dbReference type="GO" id="GO:0004467">
    <property type="term" value="F:long-chain fatty acid-CoA ligase activity"/>
    <property type="evidence" value="ECO:0007669"/>
    <property type="project" value="TreeGrafter"/>
</dbReference>
<dbReference type="GO" id="GO:0005524">
    <property type="term" value="F:ATP binding"/>
    <property type="evidence" value="ECO:0007669"/>
    <property type="project" value="UniProtKB-KW"/>
</dbReference>
<dbReference type="PROSITE" id="PS00455">
    <property type="entry name" value="AMP_BINDING"/>
    <property type="match status" value="1"/>
</dbReference>
<evidence type="ECO:0000256" key="1">
    <source>
        <dbReference type="ARBA" id="ARBA00006432"/>
    </source>
</evidence>
<proteinExistence type="inferred from homology"/>
<dbReference type="OrthoDB" id="6408524at2759"/>
<dbReference type="GO" id="GO:0044539">
    <property type="term" value="P:long-chain fatty acid import into cell"/>
    <property type="evidence" value="ECO:0007669"/>
    <property type="project" value="TreeGrafter"/>
</dbReference>
<evidence type="ECO:0000256" key="2">
    <source>
        <dbReference type="ARBA" id="ARBA00022598"/>
    </source>
</evidence>
<evidence type="ECO:0000313" key="9">
    <source>
        <dbReference type="EMBL" id="RWS08302.1"/>
    </source>
</evidence>
<keyword evidence="4" id="KW-0067">ATP-binding</keyword>
<evidence type="ECO:0000256" key="4">
    <source>
        <dbReference type="ARBA" id="ARBA00022840"/>
    </source>
</evidence>
<keyword evidence="11" id="KW-1185">Reference proteome</keyword>
<gene>
    <name evidence="9" type="ORF">B4U79_05970</name>
    <name evidence="10" type="ORF">B4U79_11751</name>
</gene>
<sequence length="316" mass="36236">GLYALLKAELCLHRYRYNDLTVPLVFKQRVKQHPNKPLFYFEDKSWTFEEFDVLTNKIANFFINNGFESGDEVALFMDSTPIFVAFWLALAKCGIIPALINNTLKMHSLAHSVNVITAKAIIFDEEMSEAVNDVIPLLNNRDSMQYFCFGESNKPINSRFIQIMQLIERSSNADIDYRGHFTDRLFYIYTSGTSGFPKASNIKHSRYFMMGIISHNVSFLSQDDIIYNCLPLYHSVGGGIGTCQSLVVGLTSVIRKKFSASRFWEDCVKHNCTVALYIGELCRYLLSQPENSLEKQHKVRVIFGNGLRANIWRQTE</sequence>
<comment type="catalytic activity">
    <reaction evidence="7">
        <text>tetracosanoate + ATP + CoA = tetracosanoyl-CoA + AMP + diphosphate</text>
        <dbReference type="Rhea" id="RHEA:33639"/>
        <dbReference type="ChEBI" id="CHEBI:30616"/>
        <dbReference type="ChEBI" id="CHEBI:31014"/>
        <dbReference type="ChEBI" id="CHEBI:33019"/>
        <dbReference type="ChEBI" id="CHEBI:57287"/>
        <dbReference type="ChEBI" id="CHEBI:65052"/>
        <dbReference type="ChEBI" id="CHEBI:456215"/>
    </reaction>
    <physiologicalReaction direction="left-to-right" evidence="7">
        <dbReference type="Rhea" id="RHEA:33640"/>
    </physiologicalReaction>
</comment>
<comment type="caution">
    <text evidence="9">The sequence shown here is derived from an EMBL/GenBank/DDBJ whole genome shotgun (WGS) entry which is preliminary data.</text>
</comment>
<dbReference type="PANTHER" id="PTHR43107:SF15">
    <property type="entry name" value="FATTY ACID TRANSPORT PROTEIN 3, ISOFORM A"/>
    <property type="match status" value="1"/>
</dbReference>
<name>A0A3S3PUB2_9ACAR</name>
<dbReference type="GO" id="GO:0005324">
    <property type="term" value="F:long-chain fatty acid transmembrane transporter activity"/>
    <property type="evidence" value="ECO:0007669"/>
    <property type="project" value="TreeGrafter"/>
</dbReference>
<dbReference type="GO" id="GO:0005789">
    <property type="term" value="C:endoplasmic reticulum membrane"/>
    <property type="evidence" value="ECO:0007669"/>
    <property type="project" value="TreeGrafter"/>
</dbReference>
<keyword evidence="2" id="KW-0436">Ligase</keyword>
<comment type="catalytic activity">
    <reaction evidence="5">
        <text>a very long-chain fatty acid + ATP + CoA = a very long-chain fatty acyl-CoA + AMP + diphosphate</text>
        <dbReference type="Rhea" id="RHEA:54536"/>
        <dbReference type="ChEBI" id="CHEBI:30616"/>
        <dbReference type="ChEBI" id="CHEBI:33019"/>
        <dbReference type="ChEBI" id="CHEBI:57287"/>
        <dbReference type="ChEBI" id="CHEBI:58950"/>
        <dbReference type="ChEBI" id="CHEBI:138261"/>
        <dbReference type="ChEBI" id="CHEBI:456215"/>
    </reaction>
    <physiologicalReaction direction="left-to-right" evidence="5">
        <dbReference type="Rhea" id="RHEA:54537"/>
    </physiologicalReaction>
</comment>
<feature type="non-terminal residue" evidence="9">
    <location>
        <position position="316"/>
    </location>
</feature>